<proteinExistence type="predicted"/>
<protein>
    <submittedName>
        <fullName evidence="1">Uncharacterized protein</fullName>
    </submittedName>
</protein>
<dbReference type="HOGENOM" id="CLU_2807951_0_0_9"/>
<evidence type="ECO:0000313" key="1">
    <source>
        <dbReference type="EMBL" id="ACB85491.1"/>
    </source>
</evidence>
<sequence>MSEKKYLLVMDCHGKEDHDGERWIDEQEFQRIKDRSKDGKVGLNCSECNLKIEDADGNIVFSHCEIK</sequence>
<organism evidence="1 2">
    <name type="scientific">Natranaerobius thermophilus (strain ATCC BAA-1301 / DSM 18059 / JW/NM-WN-LF)</name>
    <dbReference type="NCBI Taxonomy" id="457570"/>
    <lineage>
        <taxon>Bacteria</taxon>
        <taxon>Bacillati</taxon>
        <taxon>Bacillota</taxon>
        <taxon>Clostridia</taxon>
        <taxon>Natranaerobiales</taxon>
        <taxon>Natranaerobiaceae</taxon>
        <taxon>Natranaerobius</taxon>
    </lineage>
</organism>
<gene>
    <name evidence="1" type="ordered locus">Nther_1920</name>
</gene>
<name>B2A6F8_NATTJ</name>
<keyword evidence="2" id="KW-1185">Reference proteome</keyword>
<dbReference type="InParanoid" id="B2A6F8"/>
<dbReference type="EMBL" id="CP001034">
    <property type="protein sequence ID" value="ACB85491.1"/>
    <property type="molecule type" value="Genomic_DNA"/>
</dbReference>
<dbReference type="OrthoDB" id="2126232at2"/>
<dbReference type="RefSeq" id="WP_012448353.1">
    <property type="nucleotide sequence ID" value="NC_010718.1"/>
</dbReference>
<reference evidence="1 2" key="1">
    <citation type="submission" date="2008-04" db="EMBL/GenBank/DDBJ databases">
        <title>Complete sequence of chromosome of Natranaerobius thermophilus JW/NM-WN-LF.</title>
        <authorList>
            <consortium name="US DOE Joint Genome Institute"/>
            <person name="Copeland A."/>
            <person name="Lucas S."/>
            <person name="Lapidus A."/>
            <person name="Glavina del Rio T."/>
            <person name="Dalin E."/>
            <person name="Tice H."/>
            <person name="Bruce D."/>
            <person name="Goodwin L."/>
            <person name="Pitluck S."/>
            <person name="Chertkov O."/>
            <person name="Brettin T."/>
            <person name="Detter J.C."/>
            <person name="Han C."/>
            <person name="Kuske C.R."/>
            <person name="Schmutz J."/>
            <person name="Larimer F."/>
            <person name="Land M."/>
            <person name="Hauser L."/>
            <person name="Kyrpides N."/>
            <person name="Lykidis A."/>
            <person name="Mesbah N.M."/>
            <person name="Wiegel J."/>
        </authorList>
    </citation>
    <scope>NUCLEOTIDE SEQUENCE [LARGE SCALE GENOMIC DNA]</scope>
    <source>
        <strain evidence="2">ATCC BAA-1301 / DSM 18059 / JW/NM-WN-LF</strain>
    </source>
</reference>
<accession>B2A6F8</accession>
<dbReference type="AlphaFoldDB" id="B2A6F8"/>
<reference evidence="1 2" key="2">
    <citation type="journal article" date="2011" name="J. Bacteriol.">
        <title>Complete genome sequence of the anaerobic, halophilic alkalithermophile Natranaerobius thermophilus JW/NM-WN-LF.</title>
        <authorList>
            <person name="Zhao B."/>
            <person name="Mesbah N.M."/>
            <person name="Dalin E."/>
            <person name="Goodwin L."/>
            <person name="Nolan M."/>
            <person name="Pitluck S."/>
            <person name="Chertkov O."/>
            <person name="Brettin T.S."/>
            <person name="Han J."/>
            <person name="Larimer F.W."/>
            <person name="Land M.L."/>
            <person name="Hauser L."/>
            <person name="Kyrpides N."/>
            <person name="Wiegel J."/>
        </authorList>
    </citation>
    <scope>NUCLEOTIDE SEQUENCE [LARGE SCALE GENOMIC DNA]</scope>
    <source>
        <strain evidence="2">ATCC BAA-1301 / DSM 18059 / JW/NM-WN-LF</strain>
    </source>
</reference>
<dbReference type="STRING" id="457570.Nther_1920"/>
<dbReference type="KEGG" id="nth:Nther_1920"/>
<evidence type="ECO:0000313" key="2">
    <source>
        <dbReference type="Proteomes" id="UP000001683"/>
    </source>
</evidence>
<dbReference type="Proteomes" id="UP000001683">
    <property type="component" value="Chromosome"/>
</dbReference>